<dbReference type="InterPro" id="IPR010866">
    <property type="entry name" value="A-2_8-polyST"/>
</dbReference>
<dbReference type="RefSeq" id="WP_209975836.1">
    <property type="nucleotide sequence ID" value="NZ_JAGGLB010000022.1"/>
</dbReference>
<protein>
    <submittedName>
        <fullName evidence="1">Uncharacterized protein</fullName>
    </submittedName>
</protein>
<comment type="caution">
    <text evidence="1">The sequence shown here is derived from an EMBL/GenBank/DDBJ whole genome shotgun (WGS) entry which is preliminary data.</text>
</comment>
<name>A0ABS4J298_9BACL</name>
<dbReference type="Proteomes" id="UP001519287">
    <property type="component" value="Unassembled WGS sequence"/>
</dbReference>
<dbReference type="EMBL" id="JAGGLB010000022">
    <property type="protein sequence ID" value="MBP1993968.1"/>
    <property type="molecule type" value="Genomic_DNA"/>
</dbReference>
<organism evidence="1 2">
    <name type="scientific">Paenibacillus eucommiae</name>
    <dbReference type="NCBI Taxonomy" id="1355755"/>
    <lineage>
        <taxon>Bacteria</taxon>
        <taxon>Bacillati</taxon>
        <taxon>Bacillota</taxon>
        <taxon>Bacilli</taxon>
        <taxon>Bacillales</taxon>
        <taxon>Paenibacillaceae</taxon>
        <taxon>Paenibacillus</taxon>
    </lineage>
</organism>
<accession>A0ABS4J298</accession>
<gene>
    <name evidence="1" type="ORF">J2Z66_005594</name>
</gene>
<dbReference type="Pfam" id="PF07388">
    <property type="entry name" value="A-2_8-polyST"/>
    <property type="match status" value="1"/>
</dbReference>
<reference evidence="1 2" key="1">
    <citation type="submission" date="2021-03" db="EMBL/GenBank/DDBJ databases">
        <title>Genomic Encyclopedia of Type Strains, Phase IV (KMG-IV): sequencing the most valuable type-strain genomes for metagenomic binning, comparative biology and taxonomic classification.</title>
        <authorList>
            <person name="Goeker M."/>
        </authorList>
    </citation>
    <scope>NUCLEOTIDE SEQUENCE [LARGE SCALE GENOMIC DNA]</scope>
    <source>
        <strain evidence="1 2">DSM 26048</strain>
    </source>
</reference>
<dbReference type="Gene3D" id="3.40.50.11110">
    <property type="entry name" value="Sialyltransferase, C-terminal GT-B Rossman nucleotide-binding domain"/>
    <property type="match status" value="1"/>
</dbReference>
<keyword evidence="2" id="KW-1185">Reference proteome</keyword>
<proteinExistence type="predicted"/>
<sequence>MSEALSGKRLFVCTKPYQYMIARLIKQGCSFGDCDILILNHFFEAADFCQKARDAGVWNKVMFVDDVMLDDYKRKLNPVEKFFFYRSWKKLLPSMLSDISMYSEVFLAHDTVTVEYAIMRKFSGEGKEVTVYEEGYGNYINNSTHTSFFMKLLKRCSPWLGLPGGYIGSLRWVDSVWVQRPGLIVGNARNPLRLKAKQLPLYLRDFLLIPEIASELYTMYPVLAEMDAWVQGCDVISVVLTESWHDQIPDRHRYMHQVVDKVNESLGDWKSPIFFKQHPGERTSMERFSPQVSIIPKQLPFELLYLVMTKNHIRQLNLFSFGSTAILNLYDLCRNEDNLSIYLFGSMGKTEDYQILFPLFCELATKYQVQYKVV</sequence>
<evidence type="ECO:0000313" key="2">
    <source>
        <dbReference type="Proteomes" id="UP001519287"/>
    </source>
</evidence>
<evidence type="ECO:0000313" key="1">
    <source>
        <dbReference type="EMBL" id="MBP1993968.1"/>
    </source>
</evidence>